<accession>A0A9D4YWS2</accession>
<evidence type="ECO:0000313" key="10">
    <source>
        <dbReference type="Proteomes" id="UP001055712"/>
    </source>
</evidence>
<comment type="function">
    <text evidence="5">Component of the origin recognition complex (ORC) that binds origins of replication. DNA-binding is ATP-dependent. ORC is required to assemble the pre-replication complex necessary to initiate DNA replication.</text>
</comment>
<keyword evidence="10" id="KW-1185">Reference proteome</keyword>
<reference evidence="9" key="2">
    <citation type="submission" date="2020-11" db="EMBL/GenBank/DDBJ databases">
        <authorList>
            <person name="Cecchin M."/>
            <person name="Marcolungo L."/>
            <person name="Rossato M."/>
            <person name="Girolomoni L."/>
            <person name="Cosentino E."/>
            <person name="Cuine S."/>
            <person name="Li-Beisson Y."/>
            <person name="Delledonne M."/>
            <person name="Ballottari M."/>
        </authorList>
    </citation>
    <scope>NUCLEOTIDE SEQUENCE</scope>
    <source>
        <strain evidence="9">211/11P</strain>
        <tissue evidence="9">Whole cell</tissue>
    </source>
</reference>
<protein>
    <recommendedName>
        <fullName evidence="5">Origin recognition complex subunit 2</fullName>
    </recommendedName>
</protein>
<comment type="subcellular location">
    <subcellularLocation>
        <location evidence="1 5">Nucleus</location>
    </subcellularLocation>
</comment>
<dbReference type="Pfam" id="PF24882">
    <property type="entry name" value="WHD_ORC2"/>
    <property type="match status" value="1"/>
</dbReference>
<evidence type="ECO:0000256" key="5">
    <source>
        <dbReference type="RuleBase" id="RU368084"/>
    </source>
</evidence>
<dbReference type="PANTHER" id="PTHR14052:SF0">
    <property type="entry name" value="ORIGIN RECOGNITION COMPLEX SUBUNIT 2"/>
    <property type="match status" value="1"/>
</dbReference>
<evidence type="ECO:0000256" key="1">
    <source>
        <dbReference type="ARBA" id="ARBA00004123"/>
    </source>
</evidence>
<dbReference type="Proteomes" id="UP001055712">
    <property type="component" value="Unassembled WGS sequence"/>
</dbReference>
<dbReference type="InterPro" id="IPR056772">
    <property type="entry name" value="RecA-like_ORC2"/>
</dbReference>
<evidence type="ECO:0000256" key="2">
    <source>
        <dbReference type="ARBA" id="ARBA00007421"/>
    </source>
</evidence>
<gene>
    <name evidence="9" type="ORF">D9Q98_004958</name>
</gene>
<name>A0A9D4YWS2_CHLVU</name>
<dbReference type="GO" id="GO:0005664">
    <property type="term" value="C:nuclear origin of replication recognition complex"/>
    <property type="evidence" value="ECO:0007669"/>
    <property type="project" value="UniProtKB-UniRule"/>
</dbReference>
<evidence type="ECO:0000313" key="9">
    <source>
        <dbReference type="EMBL" id="KAI3430363.1"/>
    </source>
</evidence>
<dbReference type="GO" id="GO:0003688">
    <property type="term" value="F:DNA replication origin binding"/>
    <property type="evidence" value="ECO:0007669"/>
    <property type="project" value="UniProtKB-UniRule"/>
</dbReference>
<comment type="similarity">
    <text evidence="2 5">Belongs to the ORC2 family.</text>
</comment>
<dbReference type="GO" id="GO:0006260">
    <property type="term" value="P:DNA replication"/>
    <property type="evidence" value="ECO:0007669"/>
    <property type="project" value="UniProtKB-UniRule"/>
</dbReference>
<comment type="caution">
    <text evidence="9">The sequence shown here is derived from an EMBL/GenBank/DDBJ whole genome shotgun (WGS) entry which is preliminary data.</text>
</comment>
<dbReference type="OrthoDB" id="20198at2759"/>
<dbReference type="InterPro" id="IPR007220">
    <property type="entry name" value="ORC2"/>
</dbReference>
<keyword evidence="3 5" id="KW-0235">DNA replication</keyword>
<sequence length="385" mass="42721">MPPRKRRKGPLVQAVEGSSSSDDEGNGEAKLHRHRRHSGVGAGGYVSSYFQHQNMTSSTRTLADLQLDASAPGQAEGMRDLLSALPQRHPAEKAELLRRQQSQFAGWWAHLRAGNSVLLYGYGSKHDLLNTFAREHTRDGACLAVNGMQPSLSAKQVLQHATAAIKGSKASYYRGCSKKDLLELIQRDERHLYVVLHNIDGRGLRDHDTQRQLSELAALPKVHLAATIDHANAAIMWDQQTRDRFAWVWFNATNYAPYLREVGQAGIPSMLMGRSEQCSKQSATVVLSSLSPSAREVFRLIAESQLDSAASAAAADLGMSFARLFQQCRERFLVSNEMLLKAFLTEFKDHELVQTKRGADGSEVLHIPLEEEVLQQVLHDMDAMG</sequence>
<organism evidence="9 10">
    <name type="scientific">Chlorella vulgaris</name>
    <name type="common">Green alga</name>
    <dbReference type="NCBI Taxonomy" id="3077"/>
    <lineage>
        <taxon>Eukaryota</taxon>
        <taxon>Viridiplantae</taxon>
        <taxon>Chlorophyta</taxon>
        <taxon>core chlorophytes</taxon>
        <taxon>Trebouxiophyceae</taxon>
        <taxon>Chlorellales</taxon>
        <taxon>Chlorellaceae</taxon>
        <taxon>Chlorella clade</taxon>
        <taxon>Chlorella</taxon>
    </lineage>
</organism>
<dbReference type="PANTHER" id="PTHR14052">
    <property type="entry name" value="ORIGIN RECOGNITION COMPLEX SUBUNIT 2"/>
    <property type="match status" value="1"/>
</dbReference>
<proteinExistence type="inferred from homology"/>
<reference evidence="9" key="1">
    <citation type="journal article" date="2019" name="Plant J.">
        <title>Chlorella vulgaris genome assembly and annotation reveals the molecular basis for metabolic acclimation to high light conditions.</title>
        <authorList>
            <person name="Cecchin M."/>
            <person name="Marcolungo L."/>
            <person name="Rossato M."/>
            <person name="Girolomoni L."/>
            <person name="Cosentino E."/>
            <person name="Cuine S."/>
            <person name="Li-Beisson Y."/>
            <person name="Delledonne M."/>
            <person name="Ballottari M."/>
        </authorList>
    </citation>
    <scope>NUCLEOTIDE SEQUENCE</scope>
    <source>
        <strain evidence="9">211/11P</strain>
    </source>
</reference>
<comment type="subunit">
    <text evidence="5">Component of the origin recognition complex (ORC).</text>
</comment>
<dbReference type="InterPro" id="IPR056773">
    <property type="entry name" value="WHD_ORC2"/>
</dbReference>
<feature type="domain" description="Origin recognition complex subunit 2 RecA-like" evidence="7">
    <location>
        <begin position="92"/>
        <end position="251"/>
    </location>
</feature>
<evidence type="ECO:0000256" key="3">
    <source>
        <dbReference type="ARBA" id="ARBA00022705"/>
    </source>
</evidence>
<evidence type="ECO:0000256" key="4">
    <source>
        <dbReference type="ARBA" id="ARBA00023242"/>
    </source>
</evidence>
<evidence type="ECO:0000259" key="8">
    <source>
        <dbReference type="Pfam" id="PF24882"/>
    </source>
</evidence>
<feature type="region of interest" description="Disordered" evidence="6">
    <location>
        <begin position="1"/>
        <end position="38"/>
    </location>
</feature>
<dbReference type="EMBL" id="SIDB01000007">
    <property type="protein sequence ID" value="KAI3430363.1"/>
    <property type="molecule type" value="Genomic_DNA"/>
</dbReference>
<evidence type="ECO:0000259" key="7">
    <source>
        <dbReference type="Pfam" id="PF04084"/>
    </source>
</evidence>
<feature type="domain" description="Origin recognition complex subunit 2 winged-helix" evidence="8">
    <location>
        <begin position="316"/>
        <end position="372"/>
    </location>
</feature>
<evidence type="ECO:0000256" key="6">
    <source>
        <dbReference type="SAM" id="MobiDB-lite"/>
    </source>
</evidence>
<dbReference type="AlphaFoldDB" id="A0A9D4YWS2"/>
<keyword evidence="4 5" id="KW-0539">Nucleus</keyword>
<dbReference type="Pfam" id="PF04084">
    <property type="entry name" value="RecA-like_ORC2"/>
    <property type="match status" value="1"/>
</dbReference>